<dbReference type="GO" id="GO:0005509">
    <property type="term" value="F:calcium ion binding"/>
    <property type="evidence" value="ECO:0007669"/>
    <property type="project" value="InterPro"/>
</dbReference>
<dbReference type="PANTHER" id="PTHR11742:SF6">
    <property type="entry name" value="MANNOSYL-OLIGOSACCHARIDE ALPHA-1,2-MANNOSIDASE IA-RELATED"/>
    <property type="match status" value="1"/>
</dbReference>
<accession>A0A8J5RW79</accession>
<dbReference type="GO" id="GO:0000139">
    <property type="term" value="C:Golgi membrane"/>
    <property type="evidence" value="ECO:0007669"/>
    <property type="project" value="TreeGrafter"/>
</dbReference>
<evidence type="ECO:0008006" key="3">
    <source>
        <dbReference type="Google" id="ProtNLM"/>
    </source>
</evidence>
<proteinExistence type="predicted"/>
<protein>
    <recommendedName>
        <fullName evidence="3">Alpha-1,2-Mannosidase</fullName>
    </recommendedName>
</protein>
<dbReference type="AlphaFoldDB" id="A0A8J5RW79"/>
<evidence type="ECO:0000313" key="2">
    <source>
        <dbReference type="Proteomes" id="UP000729402"/>
    </source>
</evidence>
<reference evidence="1" key="2">
    <citation type="submission" date="2021-02" db="EMBL/GenBank/DDBJ databases">
        <authorList>
            <person name="Kimball J.A."/>
            <person name="Haas M.W."/>
            <person name="Macchietto M."/>
            <person name="Kono T."/>
            <person name="Duquette J."/>
            <person name="Shao M."/>
        </authorList>
    </citation>
    <scope>NUCLEOTIDE SEQUENCE</scope>
    <source>
        <tissue evidence="1">Fresh leaf tissue</tissue>
    </source>
</reference>
<name>A0A8J5RW79_ZIZPA</name>
<sequence>MIMLVENTIRQFQKIFPSDGLLPININPDSGIPKPYSTITFGAMGDSFYEYLLKAWIQGNKTGSVKNYRQMWEASMEGLISLTRKTTSNFYYLSEKNGDSFSDKMDELACFVPGMLALGASGYGPEKAKEIMNLAKEDMSVGTSWSILRPETIESLMYLWRLTGNKTYQDWGWEIFQAFENNSRIESGYVGLKDGHSDIYTCYSPLHQ</sequence>
<dbReference type="GO" id="GO:0005783">
    <property type="term" value="C:endoplasmic reticulum"/>
    <property type="evidence" value="ECO:0007669"/>
    <property type="project" value="TreeGrafter"/>
</dbReference>
<dbReference type="Proteomes" id="UP000729402">
    <property type="component" value="Unassembled WGS sequence"/>
</dbReference>
<gene>
    <name evidence="1" type="ORF">GUJ93_ZPchr0008g13216</name>
</gene>
<dbReference type="GO" id="GO:0004571">
    <property type="term" value="F:mannosyl-oligosaccharide 1,2-alpha-mannosidase activity"/>
    <property type="evidence" value="ECO:0007669"/>
    <property type="project" value="InterPro"/>
</dbReference>
<dbReference type="PANTHER" id="PTHR11742">
    <property type="entry name" value="MANNOSYL-OLIGOSACCHARIDE ALPHA-1,2-MANNOSIDASE-RELATED"/>
    <property type="match status" value="1"/>
</dbReference>
<dbReference type="InterPro" id="IPR050749">
    <property type="entry name" value="Glycosyl_Hydrolase_47"/>
</dbReference>
<dbReference type="InterPro" id="IPR001382">
    <property type="entry name" value="Glyco_hydro_47"/>
</dbReference>
<organism evidence="1 2">
    <name type="scientific">Zizania palustris</name>
    <name type="common">Northern wild rice</name>
    <dbReference type="NCBI Taxonomy" id="103762"/>
    <lineage>
        <taxon>Eukaryota</taxon>
        <taxon>Viridiplantae</taxon>
        <taxon>Streptophyta</taxon>
        <taxon>Embryophyta</taxon>
        <taxon>Tracheophyta</taxon>
        <taxon>Spermatophyta</taxon>
        <taxon>Magnoliopsida</taxon>
        <taxon>Liliopsida</taxon>
        <taxon>Poales</taxon>
        <taxon>Poaceae</taxon>
        <taxon>BOP clade</taxon>
        <taxon>Oryzoideae</taxon>
        <taxon>Oryzeae</taxon>
        <taxon>Zizaniinae</taxon>
        <taxon>Zizania</taxon>
    </lineage>
</organism>
<evidence type="ECO:0000313" key="1">
    <source>
        <dbReference type="EMBL" id="KAG8046794.1"/>
    </source>
</evidence>
<dbReference type="OrthoDB" id="8118055at2759"/>
<reference evidence="1" key="1">
    <citation type="journal article" date="2021" name="bioRxiv">
        <title>Whole Genome Assembly and Annotation of Northern Wild Rice, Zizania palustris L., Supports a Whole Genome Duplication in the Zizania Genus.</title>
        <authorList>
            <person name="Haas M."/>
            <person name="Kono T."/>
            <person name="Macchietto M."/>
            <person name="Millas R."/>
            <person name="McGilp L."/>
            <person name="Shao M."/>
            <person name="Duquette J."/>
            <person name="Hirsch C.N."/>
            <person name="Kimball J."/>
        </authorList>
    </citation>
    <scope>NUCLEOTIDE SEQUENCE</scope>
    <source>
        <tissue evidence="1">Fresh leaf tissue</tissue>
    </source>
</reference>
<dbReference type="Pfam" id="PF01532">
    <property type="entry name" value="Glyco_hydro_47"/>
    <property type="match status" value="1"/>
</dbReference>
<dbReference type="EMBL" id="JAAALK010000290">
    <property type="protein sequence ID" value="KAG8046794.1"/>
    <property type="molecule type" value="Genomic_DNA"/>
</dbReference>
<keyword evidence="2" id="KW-1185">Reference proteome</keyword>
<comment type="caution">
    <text evidence="1">The sequence shown here is derived from an EMBL/GenBank/DDBJ whole genome shotgun (WGS) entry which is preliminary data.</text>
</comment>